<dbReference type="SUPFAM" id="SSF47413">
    <property type="entry name" value="lambda repressor-like DNA-binding domains"/>
    <property type="match status" value="1"/>
</dbReference>
<evidence type="ECO:0000256" key="3">
    <source>
        <dbReference type="ARBA" id="ARBA00023125"/>
    </source>
</evidence>
<dbReference type="CDD" id="cd01392">
    <property type="entry name" value="HTH_LacI"/>
    <property type="match status" value="1"/>
</dbReference>
<dbReference type="AlphaFoldDB" id="D3F3N6"/>
<dbReference type="eggNOG" id="COG1609">
    <property type="taxonomic scope" value="Bacteria"/>
</dbReference>
<dbReference type="RefSeq" id="WP_012935452.1">
    <property type="nucleotide sequence ID" value="NC_013739.1"/>
</dbReference>
<accession>D3F3N6</accession>
<protein>
    <submittedName>
        <fullName evidence="6">Transcriptional regulator, LacI family</fullName>
    </submittedName>
</protein>
<evidence type="ECO:0000256" key="4">
    <source>
        <dbReference type="ARBA" id="ARBA00023163"/>
    </source>
</evidence>
<reference evidence="6 7" key="1">
    <citation type="journal article" date="2010" name="Stand. Genomic Sci.">
        <title>Complete genome sequence of Conexibacter woesei type strain (ID131577).</title>
        <authorList>
            <person name="Pukall R."/>
            <person name="Lapidus A."/>
            <person name="Glavina Del Rio T."/>
            <person name="Copeland A."/>
            <person name="Tice H."/>
            <person name="Cheng J.-F."/>
            <person name="Lucas S."/>
            <person name="Chen F."/>
            <person name="Nolan M."/>
            <person name="Bruce D."/>
            <person name="Goodwin L."/>
            <person name="Pitluck S."/>
            <person name="Mavromatis K."/>
            <person name="Ivanova N."/>
            <person name="Ovchinnikova G."/>
            <person name="Pati A."/>
            <person name="Chen A."/>
            <person name="Palaniappan K."/>
            <person name="Land M."/>
            <person name="Hauser L."/>
            <person name="Chang Y.-J."/>
            <person name="Jeffries C.D."/>
            <person name="Chain P."/>
            <person name="Meincke L."/>
            <person name="Sims D."/>
            <person name="Brettin T."/>
            <person name="Detter J.C."/>
            <person name="Rohde M."/>
            <person name="Goeker M."/>
            <person name="Bristow J."/>
            <person name="Eisen J.A."/>
            <person name="Markowitz V."/>
            <person name="Kyrpides N.C."/>
            <person name="Klenk H.-P."/>
            <person name="Hugenholtz P."/>
        </authorList>
    </citation>
    <scope>NUCLEOTIDE SEQUENCE [LARGE SCALE GENOMIC DNA]</scope>
    <source>
        <strain evidence="7">DSM 14684 / CIP 108061 / JCM 11494 / NBRC 100937 / ID131577</strain>
    </source>
</reference>
<dbReference type="GO" id="GO:0003700">
    <property type="term" value="F:DNA-binding transcription factor activity"/>
    <property type="evidence" value="ECO:0007669"/>
    <property type="project" value="TreeGrafter"/>
</dbReference>
<proteinExistence type="predicted"/>
<dbReference type="InterPro" id="IPR046335">
    <property type="entry name" value="LacI/GalR-like_sensor"/>
</dbReference>
<dbReference type="Gene3D" id="3.40.50.2300">
    <property type="match status" value="2"/>
</dbReference>
<dbReference type="PANTHER" id="PTHR30146:SF148">
    <property type="entry name" value="HTH-TYPE TRANSCRIPTIONAL REPRESSOR PURR-RELATED"/>
    <property type="match status" value="1"/>
</dbReference>
<dbReference type="HOGENOM" id="CLU_037628_6_1_11"/>
<dbReference type="InterPro" id="IPR000843">
    <property type="entry name" value="HTH_LacI"/>
</dbReference>
<dbReference type="Gene3D" id="1.10.260.40">
    <property type="entry name" value="lambda repressor-like DNA-binding domains"/>
    <property type="match status" value="1"/>
</dbReference>
<dbReference type="EMBL" id="CP001854">
    <property type="protein sequence ID" value="ADB52401.1"/>
    <property type="molecule type" value="Genomic_DNA"/>
</dbReference>
<keyword evidence="3" id="KW-0238">DNA-binding</keyword>
<dbReference type="PROSITE" id="PS50932">
    <property type="entry name" value="HTH_LACI_2"/>
    <property type="match status" value="1"/>
</dbReference>
<dbReference type="KEGG" id="cwo:Cwoe_3984"/>
<dbReference type="PANTHER" id="PTHR30146">
    <property type="entry name" value="LACI-RELATED TRANSCRIPTIONAL REPRESSOR"/>
    <property type="match status" value="1"/>
</dbReference>
<sequence length="336" mass="36778">MSRAAVGIRDVARRAEVSPATVSRVLNDDPNVGEQYRRRVLEAVTALDYRPNRLARNLRMQRSATIGVVVSDIENPHFSETVRAVEDLAYQRGYRVLVCNTDESPGKQRAYLGQLTDERVLGVILSPSDPGGAEITEMIDAGIPVVAYDREVEDPRADVVIADNVRAAWAATQLLIDAGHRDIAYVGGRREVETGAERLDGFELTMRAAGLVPRSADGDFKVDRARTAVGALLAEPDRPTALVVGNNLMTIGALGAIRDHAIRVPDDIALVGIDDPFWAEFVDPPLTTVAQPIRRMAADAMELLLDRVAGTRTEPRRIVHDFELRRRVSCGTAARD</sequence>
<keyword evidence="7" id="KW-1185">Reference proteome</keyword>
<evidence type="ECO:0000259" key="5">
    <source>
        <dbReference type="PROSITE" id="PS50932"/>
    </source>
</evidence>
<feature type="domain" description="HTH lacI-type" evidence="5">
    <location>
        <begin position="6"/>
        <end position="60"/>
    </location>
</feature>
<dbReference type="Proteomes" id="UP000008229">
    <property type="component" value="Chromosome"/>
</dbReference>
<keyword evidence="1" id="KW-0678">Repressor</keyword>
<dbReference type="PROSITE" id="PS00356">
    <property type="entry name" value="HTH_LACI_1"/>
    <property type="match status" value="1"/>
</dbReference>
<dbReference type="Pfam" id="PF00356">
    <property type="entry name" value="LacI"/>
    <property type="match status" value="1"/>
</dbReference>
<evidence type="ECO:0000256" key="1">
    <source>
        <dbReference type="ARBA" id="ARBA00022491"/>
    </source>
</evidence>
<dbReference type="SMART" id="SM00354">
    <property type="entry name" value="HTH_LACI"/>
    <property type="match status" value="1"/>
</dbReference>
<evidence type="ECO:0000313" key="7">
    <source>
        <dbReference type="Proteomes" id="UP000008229"/>
    </source>
</evidence>
<keyword evidence="4" id="KW-0804">Transcription</keyword>
<dbReference type="InterPro" id="IPR028082">
    <property type="entry name" value="Peripla_BP_I"/>
</dbReference>
<dbReference type="STRING" id="469383.Cwoe_3984"/>
<organism evidence="6 7">
    <name type="scientific">Conexibacter woesei (strain DSM 14684 / CCUG 47730 / CIP 108061 / JCM 11494 / NBRC 100937 / ID131577)</name>
    <dbReference type="NCBI Taxonomy" id="469383"/>
    <lineage>
        <taxon>Bacteria</taxon>
        <taxon>Bacillati</taxon>
        <taxon>Actinomycetota</taxon>
        <taxon>Thermoleophilia</taxon>
        <taxon>Solirubrobacterales</taxon>
        <taxon>Conexibacteraceae</taxon>
        <taxon>Conexibacter</taxon>
    </lineage>
</organism>
<reference evidence="7" key="2">
    <citation type="submission" date="2010-01" db="EMBL/GenBank/DDBJ databases">
        <title>The complete genome of Conexibacter woesei DSM 14684.</title>
        <authorList>
            <consortium name="US DOE Joint Genome Institute (JGI-PGF)"/>
            <person name="Lucas S."/>
            <person name="Copeland A."/>
            <person name="Lapidus A."/>
            <person name="Glavina del Rio T."/>
            <person name="Dalin E."/>
            <person name="Tice H."/>
            <person name="Bruce D."/>
            <person name="Goodwin L."/>
            <person name="Pitluck S."/>
            <person name="Kyrpides N."/>
            <person name="Mavromatis K."/>
            <person name="Ivanova N."/>
            <person name="Mikhailova N."/>
            <person name="Chertkov O."/>
            <person name="Brettin T."/>
            <person name="Detter J.C."/>
            <person name="Han C."/>
            <person name="Larimer F."/>
            <person name="Land M."/>
            <person name="Hauser L."/>
            <person name="Markowitz V."/>
            <person name="Cheng J.-F."/>
            <person name="Hugenholtz P."/>
            <person name="Woyke T."/>
            <person name="Wu D."/>
            <person name="Pukall R."/>
            <person name="Steenblock K."/>
            <person name="Schneider S."/>
            <person name="Klenk H.-P."/>
            <person name="Eisen J.A."/>
        </authorList>
    </citation>
    <scope>NUCLEOTIDE SEQUENCE [LARGE SCALE GENOMIC DNA]</scope>
    <source>
        <strain evidence="7">DSM 14684 / CIP 108061 / JCM 11494 / NBRC 100937 / ID131577</strain>
    </source>
</reference>
<name>D3F3N6_CONWI</name>
<dbReference type="InterPro" id="IPR010982">
    <property type="entry name" value="Lambda_DNA-bd_dom_sf"/>
</dbReference>
<evidence type="ECO:0000313" key="6">
    <source>
        <dbReference type="EMBL" id="ADB52401.1"/>
    </source>
</evidence>
<dbReference type="SUPFAM" id="SSF53822">
    <property type="entry name" value="Periplasmic binding protein-like I"/>
    <property type="match status" value="1"/>
</dbReference>
<dbReference type="CDD" id="cd06267">
    <property type="entry name" value="PBP1_LacI_sugar_binding-like"/>
    <property type="match status" value="1"/>
</dbReference>
<dbReference type="Pfam" id="PF13377">
    <property type="entry name" value="Peripla_BP_3"/>
    <property type="match status" value="1"/>
</dbReference>
<evidence type="ECO:0000256" key="2">
    <source>
        <dbReference type="ARBA" id="ARBA00023015"/>
    </source>
</evidence>
<dbReference type="OrthoDB" id="37081at2"/>
<keyword evidence="2" id="KW-0805">Transcription regulation</keyword>
<dbReference type="GO" id="GO:0000976">
    <property type="term" value="F:transcription cis-regulatory region binding"/>
    <property type="evidence" value="ECO:0007669"/>
    <property type="project" value="TreeGrafter"/>
</dbReference>
<gene>
    <name evidence="6" type="ordered locus">Cwoe_3984</name>
</gene>